<comment type="caution">
    <text evidence="2">The sequence shown here is derived from an EMBL/GenBank/DDBJ whole genome shotgun (WGS) entry which is preliminary data.</text>
</comment>
<evidence type="ECO:0000313" key="2">
    <source>
        <dbReference type="EMBL" id="KAG5185529.1"/>
    </source>
</evidence>
<protein>
    <submittedName>
        <fullName evidence="2">Uncharacterized protein</fullName>
    </submittedName>
</protein>
<sequence length="199" mass="21873">MPSSAAADAAVERIDMHNVHTLTTYQLRQEIERRGLLGDLTTVNYNTLLQRLVQESVHDAASLLLCHIHVSTILKALVEEEREAERKETVLLKRLSEVPGIMRCYASRGTLYVQARLRREREERKQAALQRSIARQSDPAYFASKAQANVPPLKGSSAGAAAAAAAPAAEPCDAALSTEDAEPPLISKINPRGFKVYSR</sequence>
<dbReference type="AlphaFoldDB" id="A0A836CHB1"/>
<evidence type="ECO:0000313" key="3">
    <source>
        <dbReference type="Proteomes" id="UP000664859"/>
    </source>
</evidence>
<dbReference type="EMBL" id="JAFCMP010000128">
    <property type="protein sequence ID" value="KAG5185529.1"/>
    <property type="molecule type" value="Genomic_DNA"/>
</dbReference>
<name>A0A836CHB1_9STRA</name>
<evidence type="ECO:0000256" key="1">
    <source>
        <dbReference type="SAM" id="MobiDB-lite"/>
    </source>
</evidence>
<proteinExistence type="predicted"/>
<reference evidence="2" key="1">
    <citation type="submission" date="2021-02" db="EMBL/GenBank/DDBJ databases">
        <title>First Annotated Genome of the Yellow-green Alga Tribonema minus.</title>
        <authorList>
            <person name="Mahan K.M."/>
        </authorList>
    </citation>
    <scope>NUCLEOTIDE SEQUENCE</scope>
    <source>
        <strain evidence="2">UTEX B ZZ1240</strain>
    </source>
</reference>
<organism evidence="2 3">
    <name type="scientific">Tribonema minus</name>
    <dbReference type="NCBI Taxonomy" id="303371"/>
    <lineage>
        <taxon>Eukaryota</taxon>
        <taxon>Sar</taxon>
        <taxon>Stramenopiles</taxon>
        <taxon>Ochrophyta</taxon>
        <taxon>PX clade</taxon>
        <taxon>Xanthophyceae</taxon>
        <taxon>Tribonematales</taxon>
        <taxon>Tribonemataceae</taxon>
        <taxon>Tribonema</taxon>
    </lineage>
</organism>
<keyword evidence="3" id="KW-1185">Reference proteome</keyword>
<gene>
    <name evidence="2" type="ORF">JKP88DRAFT_268306</name>
</gene>
<dbReference type="Proteomes" id="UP000664859">
    <property type="component" value="Unassembled WGS sequence"/>
</dbReference>
<accession>A0A836CHB1</accession>
<feature type="region of interest" description="Disordered" evidence="1">
    <location>
        <begin position="172"/>
        <end position="199"/>
    </location>
</feature>